<evidence type="ECO:0000313" key="4">
    <source>
        <dbReference type="Proteomes" id="UP001448207"/>
    </source>
</evidence>
<dbReference type="EMBL" id="JBCLYO010000011">
    <property type="protein sequence ID" value="KAL0085164.1"/>
    <property type="molecule type" value="Genomic_DNA"/>
</dbReference>
<evidence type="ECO:0000256" key="1">
    <source>
        <dbReference type="SAM" id="MobiDB-lite"/>
    </source>
</evidence>
<accession>A0ABR3AXN5</accession>
<reference evidence="3 4" key="1">
    <citation type="submission" date="2024-04" db="EMBL/GenBank/DDBJ databases">
        <title>Symmetric and asymmetric DNA N6-adenine methylation regulates different biological responses in Mucorales.</title>
        <authorList>
            <consortium name="Lawrence Berkeley National Laboratory"/>
            <person name="Lax C."/>
            <person name="Mondo S.J."/>
            <person name="Osorio-Concepcion M."/>
            <person name="Muszewska A."/>
            <person name="Corrochano-Luque M."/>
            <person name="Gutierrez G."/>
            <person name="Riley R."/>
            <person name="Lipzen A."/>
            <person name="Guo J."/>
            <person name="Hundley H."/>
            <person name="Amirebrahimi M."/>
            <person name="Ng V."/>
            <person name="Lorenzo-Gutierrez D."/>
            <person name="Binder U."/>
            <person name="Yang J."/>
            <person name="Song Y."/>
            <person name="Canovas D."/>
            <person name="Navarro E."/>
            <person name="Freitag M."/>
            <person name="Gabaldon T."/>
            <person name="Grigoriev I.V."/>
            <person name="Corrochano L.M."/>
            <person name="Nicolas F.E."/>
            <person name="Garre V."/>
        </authorList>
    </citation>
    <scope>NUCLEOTIDE SEQUENCE [LARGE SCALE GENOMIC DNA]</scope>
    <source>
        <strain evidence="3 4">L51</strain>
    </source>
</reference>
<evidence type="ECO:0008006" key="5">
    <source>
        <dbReference type="Google" id="ProtNLM"/>
    </source>
</evidence>
<sequence length="74" mass="8626">MCISIFAHFLAYRSSFFFFFFFLNILPYLPLLGNVDLCFVAGNFRKPDLTPVGFSKKRKNKREQNRIAVSPESI</sequence>
<name>A0ABR3AXN5_PHYBL</name>
<protein>
    <recommendedName>
        <fullName evidence="5">Secreted protein</fullName>
    </recommendedName>
</protein>
<feature type="region of interest" description="Disordered" evidence="1">
    <location>
        <begin position="55"/>
        <end position="74"/>
    </location>
</feature>
<keyword evidence="4" id="KW-1185">Reference proteome</keyword>
<evidence type="ECO:0000256" key="2">
    <source>
        <dbReference type="SAM" id="Phobius"/>
    </source>
</evidence>
<keyword evidence="2" id="KW-0812">Transmembrane</keyword>
<feature type="transmembrane region" description="Helical" evidence="2">
    <location>
        <begin position="16"/>
        <end position="39"/>
    </location>
</feature>
<organism evidence="3 4">
    <name type="scientific">Phycomyces blakesleeanus</name>
    <dbReference type="NCBI Taxonomy" id="4837"/>
    <lineage>
        <taxon>Eukaryota</taxon>
        <taxon>Fungi</taxon>
        <taxon>Fungi incertae sedis</taxon>
        <taxon>Mucoromycota</taxon>
        <taxon>Mucoromycotina</taxon>
        <taxon>Mucoromycetes</taxon>
        <taxon>Mucorales</taxon>
        <taxon>Phycomycetaceae</taxon>
        <taxon>Phycomyces</taxon>
    </lineage>
</organism>
<evidence type="ECO:0000313" key="3">
    <source>
        <dbReference type="EMBL" id="KAL0085164.1"/>
    </source>
</evidence>
<keyword evidence="2" id="KW-0472">Membrane</keyword>
<comment type="caution">
    <text evidence="3">The sequence shown here is derived from an EMBL/GenBank/DDBJ whole genome shotgun (WGS) entry which is preliminary data.</text>
</comment>
<gene>
    <name evidence="3" type="ORF">J3Q64DRAFT_1745873</name>
</gene>
<dbReference type="Proteomes" id="UP001448207">
    <property type="component" value="Unassembled WGS sequence"/>
</dbReference>
<proteinExistence type="predicted"/>
<keyword evidence="2" id="KW-1133">Transmembrane helix</keyword>